<proteinExistence type="predicted"/>
<dbReference type="EMBL" id="UINC01057369">
    <property type="protein sequence ID" value="SVB78426.1"/>
    <property type="molecule type" value="Genomic_DNA"/>
</dbReference>
<organism evidence="1">
    <name type="scientific">marine metagenome</name>
    <dbReference type="NCBI Taxonomy" id="408172"/>
    <lineage>
        <taxon>unclassified sequences</taxon>
        <taxon>metagenomes</taxon>
        <taxon>ecological metagenomes</taxon>
    </lineage>
</organism>
<reference evidence="1" key="1">
    <citation type="submission" date="2018-05" db="EMBL/GenBank/DDBJ databases">
        <authorList>
            <person name="Lanie J.A."/>
            <person name="Ng W.-L."/>
            <person name="Kazmierczak K.M."/>
            <person name="Andrzejewski T.M."/>
            <person name="Davidsen T.M."/>
            <person name="Wayne K.J."/>
            <person name="Tettelin H."/>
            <person name="Glass J.I."/>
            <person name="Rusch D."/>
            <person name="Podicherti R."/>
            <person name="Tsui H.-C.T."/>
            <person name="Winkler M.E."/>
        </authorList>
    </citation>
    <scope>NUCLEOTIDE SEQUENCE</scope>
</reference>
<sequence>MTTMLTPRQVRDIDRAISTVNNGGECGVYFGYSGRGMFGATCIGIELDTIAELYEFGMELTSIDPDLSKALGAPRTDDLGLGIIAYWPSHDADEIELI</sequence>
<dbReference type="AlphaFoldDB" id="A0A382GTK3"/>
<name>A0A382GTK3_9ZZZZ</name>
<evidence type="ECO:0000313" key="1">
    <source>
        <dbReference type="EMBL" id="SVB78426.1"/>
    </source>
</evidence>
<accession>A0A382GTK3</accession>
<protein>
    <submittedName>
        <fullName evidence="1">Uncharacterized protein</fullName>
    </submittedName>
</protein>
<gene>
    <name evidence="1" type="ORF">METZ01_LOCUS231280</name>
</gene>